<reference evidence="11 12" key="1">
    <citation type="submission" date="2021-05" db="EMBL/GenBank/DDBJ databases">
        <title>Roseococcus sp. XZZS9, whole genome shotgun sequencing project.</title>
        <authorList>
            <person name="Zhao G."/>
            <person name="Shen L."/>
        </authorList>
    </citation>
    <scope>NUCLEOTIDE SEQUENCE [LARGE SCALE GENOMIC DNA]</scope>
    <source>
        <strain evidence="11 12">XZZS9</strain>
    </source>
</reference>
<dbReference type="EMBL" id="JAHCDA010000003">
    <property type="protein sequence ID" value="MBS7812519.1"/>
    <property type="molecule type" value="Genomic_DNA"/>
</dbReference>
<evidence type="ECO:0000256" key="1">
    <source>
        <dbReference type="ARBA" id="ARBA00004370"/>
    </source>
</evidence>
<evidence type="ECO:0000313" key="12">
    <source>
        <dbReference type="Proteomes" id="UP000766336"/>
    </source>
</evidence>
<feature type="domain" description="POTRA" evidence="10">
    <location>
        <begin position="45"/>
        <end position="112"/>
    </location>
</feature>
<evidence type="ECO:0000256" key="6">
    <source>
        <dbReference type="ARBA" id="ARBA00023136"/>
    </source>
</evidence>
<evidence type="ECO:0000256" key="5">
    <source>
        <dbReference type="ARBA" id="ARBA00022737"/>
    </source>
</evidence>
<dbReference type="Pfam" id="PF07244">
    <property type="entry name" value="POTRA"/>
    <property type="match status" value="5"/>
</dbReference>
<dbReference type="HAMAP" id="MF_01430">
    <property type="entry name" value="OM_assembly_BamA"/>
    <property type="match status" value="1"/>
</dbReference>
<sequence>MGPSLTTTLRALLLTTAGLVMLSPVPALSQGGRPVQGRAAEAQGGVLTAVEIRGNQRIETDTVRSYMLLQPGDTYDTDRADRSIRSLFATGLFRDVRISRDGSRLVVDVSENPLVNRVAFEGNRRVSDDVLRNEVQLRQRSVYTSQLVQADRQRILDLYARRGRFAARVEPKLIELDQNRVDVVFEIQEGEAALVARINFVGNRAYSDTRLREVVSTKEQAFYRFLSNSDTFDPDRLNFDRELLRRYYLRTGYPDVQVGTATAELAPDRSGFFLTYNIDEGQRYTFGTVEITSAFPNLDTSQLRRFLEIAPGEWYDGDAVERSAQAVADAANLRGFPFVDVQPRITRDTETRKINITFAVNEAPRVFVERIDINGNTRTQDRVIRREFRLAEGDAFNAAQVRRSRERIRNLGYFSDVQITNSPGSAPDRTILNTQISERATGEVSVGGGYSTDAGFLADFGLRERNLSGTGLDARLNTTIAQRRSQVDISLTEPAFLDRNLAVGADLFYIQRNLLTVSQYSERRAGFALRAGYEFNERLRQSWSYSLVNRDIYDIQPGASRFVLEQRGSTVLSQISQTLAYDTRDNLIEPRRGYLLRLGTDFAGLGGDVAYVRARLDGALFLPFERVFGNPDYVLTFFGSVGMLHSYGGKPDRIVDRFFLGGENLRGFALAGAGPRDLATRDALGGRLMWTQTTEMRFPLPVPSEIGLVGRAFVDVGALWDTVSGTGIGDTSAPRVGAGVGISWRSPFGLINLDVARAVAKQRYDETQVFRFGFGTRF</sequence>
<dbReference type="NCBIfam" id="TIGR03303">
    <property type="entry name" value="OM_YaeT"/>
    <property type="match status" value="1"/>
</dbReference>
<evidence type="ECO:0000256" key="2">
    <source>
        <dbReference type="ARBA" id="ARBA00022452"/>
    </source>
</evidence>
<feature type="domain" description="POTRA" evidence="10">
    <location>
        <begin position="366"/>
        <end position="439"/>
    </location>
</feature>
<comment type="similarity">
    <text evidence="8">Belongs to the BamA family.</text>
</comment>
<name>A0ABS5QFP3_9PROT</name>
<protein>
    <recommendedName>
        <fullName evidence="8 9">Outer membrane protein assembly factor BamA</fullName>
    </recommendedName>
</protein>
<keyword evidence="4 8" id="KW-0732">Signal</keyword>
<evidence type="ECO:0000259" key="10">
    <source>
        <dbReference type="PROSITE" id="PS51779"/>
    </source>
</evidence>
<keyword evidence="7 8" id="KW-0998">Cell outer membrane</keyword>
<dbReference type="PIRSF" id="PIRSF006076">
    <property type="entry name" value="OM_assembly_OMP85"/>
    <property type="match status" value="1"/>
</dbReference>
<feature type="domain" description="POTRA" evidence="10">
    <location>
        <begin position="113"/>
        <end position="190"/>
    </location>
</feature>
<dbReference type="PROSITE" id="PS51779">
    <property type="entry name" value="POTRA"/>
    <property type="match status" value="3"/>
</dbReference>
<comment type="function">
    <text evidence="8">Part of the outer membrane protein assembly complex, which is involved in assembly and insertion of beta-barrel proteins into the outer membrane.</text>
</comment>
<dbReference type="PANTHER" id="PTHR12815">
    <property type="entry name" value="SORTING AND ASSEMBLY MACHINERY SAMM50 PROTEIN FAMILY MEMBER"/>
    <property type="match status" value="1"/>
</dbReference>
<dbReference type="InterPro" id="IPR034746">
    <property type="entry name" value="POTRA"/>
</dbReference>
<keyword evidence="6 8" id="KW-0472">Membrane</keyword>
<organism evidence="11 12">
    <name type="scientific">Roseococcus pinisoli</name>
    <dbReference type="NCBI Taxonomy" id="2835040"/>
    <lineage>
        <taxon>Bacteria</taxon>
        <taxon>Pseudomonadati</taxon>
        <taxon>Pseudomonadota</taxon>
        <taxon>Alphaproteobacteria</taxon>
        <taxon>Acetobacterales</taxon>
        <taxon>Roseomonadaceae</taxon>
        <taxon>Roseococcus</taxon>
    </lineage>
</organism>
<comment type="subunit">
    <text evidence="8">Part of the Bam complex.</text>
</comment>
<keyword evidence="12" id="KW-1185">Reference proteome</keyword>
<dbReference type="InterPro" id="IPR010827">
    <property type="entry name" value="BamA/TamA_POTRA"/>
</dbReference>
<evidence type="ECO:0000256" key="7">
    <source>
        <dbReference type="ARBA" id="ARBA00023237"/>
    </source>
</evidence>
<evidence type="ECO:0000313" key="11">
    <source>
        <dbReference type="EMBL" id="MBS7812519.1"/>
    </source>
</evidence>
<dbReference type="Proteomes" id="UP000766336">
    <property type="component" value="Unassembled WGS sequence"/>
</dbReference>
<evidence type="ECO:0000256" key="8">
    <source>
        <dbReference type="HAMAP-Rule" id="MF_01430"/>
    </source>
</evidence>
<evidence type="ECO:0000256" key="3">
    <source>
        <dbReference type="ARBA" id="ARBA00022692"/>
    </source>
</evidence>
<proteinExistence type="inferred from homology"/>
<dbReference type="InterPro" id="IPR039910">
    <property type="entry name" value="D15-like"/>
</dbReference>
<gene>
    <name evidence="8 11" type="primary">bamA</name>
    <name evidence="11" type="ORF">KHU32_16325</name>
</gene>
<evidence type="ECO:0000256" key="4">
    <source>
        <dbReference type="ARBA" id="ARBA00022729"/>
    </source>
</evidence>
<keyword evidence="5 8" id="KW-0677">Repeat</keyword>
<dbReference type="Gene3D" id="2.40.160.50">
    <property type="entry name" value="membrane protein fhac: a member of the omp85/tpsb transporter family"/>
    <property type="match status" value="1"/>
</dbReference>
<evidence type="ECO:0000256" key="9">
    <source>
        <dbReference type="NCBIfam" id="TIGR03303"/>
    </source>
</evidence>
<dbReference type="Gene3D" id="3.10.20.310">
    <property type="entry name" value="membrane protein fhac"/>
    <property type="match status" value="5"/>
</dbReference>
<dbReference type="InterPro" id="IPR023707">
    <property type="entry name" value="OM_assembly_BamA"/>
</dbReference>
<dbReference type="InterPro" id="IPR000184">
    <property type="entry name" value="Bac_surfAg_D15"/>
</dbReference>
<accession>A0ABS5QFP3</accession>
<dbReference type="Pfam" id="PF01103">
    <property type="entry name" value="Omp85"/>
    <property type="match status" value="1"/>
</dbReference>
<comment type="caution">
    <text evidence="11">The sequence shown here is derived from an EMBL/GenBank/DDBJ whole genome shotgun (WGS) entry which is preliminary data.</text>
</comment>
<comment type="subcellular location">
    <subcellularLocation>
        <location evidence="8">Cell outer membrane</location>
    </subcellularLocation>
    <subcellularLocation>
        <location evidence="1">Membrane</location>
    </subcellularLocation>
</comment>
<keyword evidence="3 8" id="KW-0812">Transmembrane</keyword>
<keyword evidence="2 8" id="KW-1134">Transmembrane beta strand</keyword>
<dbReference type="PANTHER" id="PTHR12815:SF23">
    <property type="entry name" value="OUTER MEMBRANE PROTEIN ASSEMBLY FACTOR BAMA"/>
    <property type="match status" value="1"/>
</dbReference>